<evidence type="ECO:0000256" key="3">
    <source>
        <dbReference type="ARBA" id="ARBA00022827"/>
    </source>
</evidence>
<protein>
    <recommendedName>
        <fullName evidence="5">FAD-binding domain-containing protein</fullName>
    </recommendedName>
</protein>
<accession>A0ABR4HEC3</accession>
<dbReference type="SUPFAM" id="SSF51905">
    <property type="entry name" value="FAD/NAD(P)-binding domain"/>
    <property type="match status" value="1"/>
</dbReference>
<dbReference type="InterPro" id="IPR036188">
    <property type="entry name" value="FAD/NAD-bd_sf"/>
</dbReference>
<reference evidence="6 7" key="1">
    <citation type="submission" date="2024-07" db="EMBL/GenBank/DDBJ databases">
        <title>Section-level genome sequencing and comparative genomics of Aspergillus sections Usti and Cavernicolus.</title>
        <authorList>
            <consortium name="Lawrence Berkeley National Laboratory"/>
            <person name="Nybo J.L."/>
            <person name="Vesth T.C."/>
            <person name="Theobald S."/>
            <person name="Frisvad J.C."/>
            <person name="Larsen T.O."/>
            <person name="Kjaerboelling I."/>
            <person name="Rothschild-Mancinelli K."/>
            <person name="Lyhne E.K."/>
            <person name="Kogle M.E."/>
            <person name="Barry K."/>
            <person name="Clum A."/>
            <person name="Na H."/>
            <person name="Ledsgaard L."/>
            <person name="Lin J."/>
            <person name="Lipzen A."/>
            <person name="Kuo A."/>
            <person name="Riley R."/>
            <person name="Mondo S."/>
            <person name="Labutti K."/>
            <person name="Haridas S."/>
            <person name="Pangalinan J."/>
            <person name="Salamov A.A."/>
            <person name="Simmons B.A."/>
            <person name="Magnuson J.K."/>
            <person name="Chen J."/>
            <person name="Drula E."/>
            <person name="Henrissat B."/>
            <person name="Wiebenga A."/>
            <person name="Lubbers R.J."/>
            <person name="Gomes A.C."/>
            <person name="Makela M.R."/>
            <person name="Stajich J."/>
            <person name="Grigoriev I.V."/>
            <person name="Mortensen U.H."/>
            <person name="De Vries R.P."/>
            <person name="Baker S.E."/>
            <person name="Andersen M.R."/>
        </authorList>
    </citation>
    <scope>NUCLEOTIDE SEQUENCE [LARGE SCALE GENOMIC DNA]</scope>
    <source>
        <strain evidence="6 7">CBS 588.65</strain>
    </source>
</reference>
<dbReference type="PANTHER" id="PTHR47356:SF2">
    <property type="entry name" value="FAD-BINDING DOMAIN-CONTAINING PROTEIN-RELATED"/>
    <property type="match status" value="1"/>
</dbReference>
<dbReference type="EMBL" id="JBFXLT010000037">
    <property type="protein sequence ID" value="KAL2813834.1"/>
    <property type="molecule type" value="Genomic_DNA"/>
</dbReference>
<dbReference type="InterPro" id="IPR002938">
    <property type="entry name" value="FAD-bd"/>
</dbReference>
<comment type="similarity">
    <text evidence="1">Belongs to the paxM FAD-dependent monooxygenase family.</text>
</comment>
<keyword evidence="4" id="KW-0560">Oxidoreductase</keyword>
<gene>
    <name evidence="6" type="ORF">BJX63DRAFT_421036</name>
</gene>
<evidence type="ECO:0000256" key="2">
    <source>
        <dbReference type="ARBA" id="ARBA00022630"/>
    </source>
</evidence>
<feature type="domain" description="FAD-binding" evidence="5">
    <location>
        <begin position="221"/>
        <end position="288"/>
    </location>
</feature>
<sequence length="359" mass="40403">MSSDFRVIIVGGSIAGLTLNHCLNIAGIDNIVLEKHAEIASQELIKPLTSAHIAYPDGFTFRSDYPVTVNERFCRPMAFLTRQELIQVLPDFFEDTSHIHVNQRVAEVQHGEDRVRMVTEDGISYEGDMVVGADEIHSKVRSEMWSFSSSPDLAGIALREHRGIMLIIYLKYNVAPRVYWFVVEKLDRKYTYPHLPCFIQQDAINGCERLGGVWLRNTVHFPDVWAHRETFTMTALEECVLRLWHSGRIVCIGDSIHKMTPNLGQGANLASEDAAELANFLYAMLTGRNTGKPSGPVINDLLQTFEYKQVKRATHIIKMSALMSRLHAQQGLFYTLISVVIDGAAVLNYLPVPSREAMG</sequence>
<name>A0ABR4HEC3_9EURO</name>
<organism evidence="6 7">
    <name type="scientific">Aspergillus granulosus</name>
    <dbReference type="NCBI Taxonomy" id="176169"/>
    <lineage>
        <taxon>Eukaryota</taxon>
        <taxon>Fungi</taxon>
        <taxon>Dikarya</taxon>
        <taxon>Ascomycota</taxon>
        <taxon>Pezizomycotina</taxon>
        <taxon>Eurotiomycetes</taxon>
        <taxon>Eurotiomycetidae</taxon>
        <taxon>Eurotiales</taxon>
        <taxon>Aspergillaceae</taxon>
        <taxon>Aspergillus</taxon>
        <taxon>Aspergillus subgen. Nidulantes</taxon>
    </lineage>
</organism>
<keyword evidence="2" id="KW-0285">Flavoprotein</keyword>
<evidence type="ECO:0000313" key="6">
    <source>
        <dbReference type="EMBL" id="KAL2813834.1"/>
    </source>
</evidence>
<dbReference type="InterPro" id="IPR050562">
    <property type="entry name" value="FAD_mOase_fung"/>
</dbReference>
<comment type="caution">
    <text evidence="6">The sequence shown here is derived from an EMBL/GenBank/DDBJ whole genome shotgun (WGS) entry which is preliminary data.</text>
</comment>
<proteinExistence type="inferred from homology"/>
<evidence type="ECO:0000256" key="4">
    <source>
        <dbReference type="ARBA" id="ARBA00023002"/>
    </source>
</evidence>
<dbReference type="Gene3D" id="3.50.50.60">
    <property type="entry name" value="FAD/NAD(P)-binding domain"/>
    <property type="match status" value="1"/>
</dbReference>
<keyword evidence="7" id="KW-1185">Reference proteome</keyword>
<dbReference type="Proteomes" id="UP001610334">
    <property type="component" value="Unassembled WGS sequence"/>
</dbReference>
<evidence type="ECO:0000256" key="1">
    <source>
        <dbReference type="ARBA" id="ARBA00007992"/>
    </source>
</evidence>
<evidence type="ECO:0000313" key="7">
    <source>
        <dbReference type="Proteomes" id="UP001610334"/>
    </source>
</evidence>
<evidence type="ECO:0000259" key="5">
    <source>
        <dbReference type="Pfam" id="PF01494"/>
    </source>
</evidence>
<feature type="domain" description="FAD-binding" evidence="5">
    <location>
        <begin position="5"/>
        <end position="39"/>
    </location>
</feature>
<dbReference type="PRINTS" id="PR00420">
    <property type="entry name" value="RNGMNOXGNASE"/>
</dbReference>
<dbReference type="PANTHER" id="PTHR47356">
    <property type="entry name" value="FAD-DEPENDENT MONOOXYGENASE ASQG-RELATED"/>
    <property type="match status" value="1"/>
</dbReference>
<dbReference type="Pfam" id="PF01494">
    <property type="entry name" value="FAD_binding_3"/>
    <property type="match status" value="2"/>
</dbReference>
<keyword evidence="3" id="KW-0274">FAD</keyword>